<name>A0A4P7N7V7_PYROR</name>
<dbReference type="SUPFAM" id="SSF49879">
    <property type="entry name" value="SMAD/FHA domain"/>
    <property type="match status" value="1"/>
</dbReference>
<dbReference type="InterPro" id="IPR000253">
    <property type="entry name" value="FHA_dom"/>
</dbReference>
<protein>
    <recommendedName>
        <fullName evidence="2">FHA domain-containing protein</fullName>
    </recommendedName>
</protein>
<sequence length="155" mass="17185">MTDPDIILYLYPIDGLGNKGASYAIFLPENKSRFVPAAASSSCNNVRRSRQDRDATEEPEERGRFNGDPCIVLRFSQGARSRLGVVTGRAPDVDFLLPKLPGVSRFHLSFTFDDQNQPIARDLGSLWGTNFTYDGEKGERQSKLCGGSKGQRLQN</sequence>
<accession>A0A4P7N7V7</accession>
<dbReference type="Gene3D" id="2.60.200.20">
    <property type="match status" value="1"/>
</dbReference>
<evidence type="ECO:0000313" key="4">
    <source>
        <dbReference type="Proteomes" id="UP000294847"/>
    </source>
</evidence>
<dbReference type="PROSITE" id="PS50006">
    <property type="entry name" value="FHA_DOMAIN"/>
    <property type="match status" value="1"/>
</dbReference>
<gene>
    <name evidence="3" type="ORF">PoMZ_03508</name>
</gene>
<feature type="domain" description="FHA" evidence="2">
    <location>
        <begin position="85"/>
        <end position="133"/>
    </location>
</feature>
<dbReference type="EMBL" id="CP034206">
    <property type="protein sequence ID" value="QBZ58553.1"/>
    <property type="molecule type" value="Genomic_DNA"/>
</dbReference>
<dbReference type="Proteomes" id="UP000294847">
    <property type="component" value="Chromosome 3"/>
</dbReference>
<dbReference type="InterPro" id="IPR008984">
    <property type="entry name" value="SMAD_FHA_dom_sf"/>
</dbReference>
<organism evidence="3 4">
    <name type="scientific">Pyricularia oryzae</name>
    <name type="common">Rice blast fungus</name>
    <name type="synonym">Magnaporthe oryzae</name>
    <dbReference type="NCBI Taxonomy" id="318829"/>
    <lineage>
        <taxon>Eukaryota</taxon>
        <taxon>Fungi</taxon>
        <taxon>Dikarya</taxon>
        <taxon>Ascomycota</taxon>
        <taxon>Pezizomycotina</taxon>
        <taxon>Sordariomycetes</taxon>
        <taxon>Sordariomycetidae</taxon>
        <taxon>Magnaporthales</taxon>
        <taxon>Pyriculariaceae</taxon>
        <taxon>Pyricularia</taxon>
    </lineage>
</organism>
<feature type="region of interest" description="Disordered" evidence="1">
    <location>
        <begin position="45"/>
        <end position="64"/>
    </location>
</feature>
<proteinExistence type="predicted"/>
<dbReference type="AlphaFoldDB" id="A0A4P7N7V7"/>
<evidence type="ECO:0000313" key="3">
    <source>
        <dbReference type="EMBL" id="QBZ58553.1"/>
    </source>
</evidence>
<evidence type="ECO:0000256" key="1">
    <source>
        <dbReference type="SAM" id="MobiDB-lite"/>
    </source>
</evidence>
<reference evidence="3 4" key="1">
    <citation type="journal article" date="2019" name="Mol. Biol. Evol.">
        <title>Blast fungal genomes show frequent chromosomal changes, gene gains and losses, and effector gene turnover.</title>
        <authorList>
            <person name="Gomez Luciano L.B."/>
            <person name="Jason Tsai I."/>
            <person name="Chuma I."/>
            <person name="Tosa Y."/>
            <person name="Chen Y.H."/>
            <person name="Li J.Y."/>
            <person name="Li M.Y."/>
            <person name="Jade Lu M.Y."/>
            <person name="Nakayashiki H."/>
            <person name="Li W.H."/>
        </authorList>
    </citation>
    <scope>NUCLEOTIDE SEQUENCE [LARGE SCALE GENOMIC DNA]</scope>
    <source>
        <strain evidence="3">MZ5-1-6</strain>
    </source>
</reference>
<dbReference type="Pfam" id="PF00498">
    <property type="entry name" value="FHA"/>
    <property type="match status" value="1"/>
</dbReference>
<evidence type="ECO:0000259" key="2">
    <source>
        <dbReference type="PROSITE" id="PS50006"/>
    </source>
</evidence>
<feature type="compositionally biased region" description="Basic and acidic residues" evidence="1">
    <location>
        <begin position="49"/>
        <end position="64"/>
    </location>
</feature>